<reference evidence="1 2" key="1">
    <citation type="submission" date="2016-04" db="EMBL/GenBank/DDBJ databases">
        <title>Xanthomonas translucens phylogeny.</title>
        <authorList>
            <person name="Langlois P."/>
        </authorList>
    </citation>
    <scope>NUCLEOTIDE SEQUENCE [LARGE SCALE GENOMIC DNA]</scope>
    <source>
        <strain evidence="1 2">B99</strain>
    </source>
</reference>
<dbReference type="EMBL" id="LWSU01000018">
    <property type="protein sequence ID" value="OAX57638.1"/>
    <property type="molecule type" value="Genomic_DNA"/>
</dbReference>
<gene>
    <name evidence="1" type="ORF">A6R73_09485</name>
</gene>
<sequence length="113" mass="13418">MSLIYMLILYRYLILKHPGQLLPLLRIEVEHVSQRINVICIQRHRSIRLASGERNPKPRGGYAKNIEIDILYVGFIAIHQLRAKLLIAFLVEWHYCLLPLKIHLPCQQYWSFE</sequence>
<comment type="caution">
    <text evidence="1">The sequence shown here is derived from an EMBL/GenBank/DDBJ whole genome shotgun (WGS) entry which is preliminary data.</text>
</comment>
<name>A0A199P9Q7_9XANT</name>
<dbReference type="AlphaFoldDB" id="A0A199P9Q7"/>
<proteinExistence type="predicted"/>
<protein>
    <submittedName>
        <fullName evidence="1">Uncharacterized protein</fullName>
    </submittedName>
</protein>
<evidence type="ECO:0000313" key="2">
    <source>
        <dbReference type="Proteomes" id="UP000093858"/>
    </source>
</evidence>
<accession>A0A199P9Q7</accession>
<dbReference type="Proteomes" id="UP000093858">
    <property type="component" value="Unassembled WGS sequence"/>
</dbReference>
<organism evidence="1 2">
    <name type="scientific">Xanthomonas graminis pv. poae</name>
    <dbReference type="NCBI Taxonomy" id="227946"/>
    <lineage>
        <taxon>Bacteria</taxon>
        <taxon>Pseudomonadati</taxon>
        <taxon>Pseudomonadota</taxon>
        <taxon>Gammaproteobacteria</taxon>
        <taxon>Lysobacterales</taxon>
        <taxon>Lysobacteraceae</taxon>
        <taxon>Xanthomonas</taxon>
        <taxon>Xanthomonas translucens group</taxon>
        <taxon>Xanthomonas graminis</taxon>
    </lineage>
</organism>
<evidence type="ECO:0000313" key="1">
    <source>
        <dbReference type="EMBL" id="OAX57638.1"/>
    </source>
</evidence>